<reference evidence="5" key="1">
    <citation type="submission" date="2021-11" db="EMBL/GenBank/DDBJ databases">
        <authorList>
            <consortium name="Genoscope - CEA"/>
            <person name="William W."/>
        </authorList>
    </citation>
    <scope>NUCLEOTIDE SEQUENCE</scope>
</reference>
<comment type="caution">
    <text evidence="5">The sequence shown here is derived from an EMBL/GenBank/DDBJ whole genome shotgun (WGS) entry which is preliminary data.</text>
</comment>
<name>A0A8J2WR20_9STRA</name>
<dbReference type="PANTHER" id="PTHR21152">
    <property type="entry name" value="AMINOTRANSFERASE CLASS V"/>
    <property type="match status" value="1"/>
</dbReference>
<protein>
    <recommendedName>
        <fullName evidence="4">Aminotransferase class V domain-containing protein</fullName>
    </recommendedName>
</protein>
<dbReference type="Gene3D" id="3.40.640.10">
    <property type="entry name" value="Type I PLP-dependent aspartate aminotransferase-like (Major domain)"/>
    <property type="match status" value="1"/>
</dbReference>
<sequence>MSPASSACSARRRSPCTSPTSHAPVSNSRVRRDGTGRIFQNHPPRRRRDASIAATLPQRRQNSATPPPRRQNSSAAHPSTKTQVPQQKIDENGGLMEYSVVYTDRAMNHMSAPFQEIMNDLHTSLTNAYNTQHAVMLPGSGTYAMEAAARAFGHEGDVVVVRNGYFSYRWSQLFECMGKSDDQVHVMKARPANGWSDDEDRGVQPPPIEEVVAKIRDVKPSMVCAPHVETSAGIILNKEYCKAIGDACKEVGATFCLDGVASGTAWVDMDYANIGAYITAPQKGWSGPAAVGVCMMSDEAAEKASHAPSTSFTVDLHKWKTVMGAYRDGGHMYHATMPTDAIKIFRDVVHETEKFGLKEAEKATWDLGMGVRKVLKDKGYTSVAAEGWEAPGVAVVYANNDPTYAGHFKNAQFQIAAGVPLVLGEPDHYNSFRIGLFGLDKLMHVDKTIRNFEVGLDAVMAAKGM</sequence>
<dbReference type="GO" id="GO:0008453">
    <property type="term" value="F:alanine-glyoxylate transaminase activity"/>
    <property type="evidence" value="ECO:0007669"/>
    <property type="project" value="TreeGrafter"/>
</dbReference>
<comment type="cofactor">
    <cofactor evidence="1">
        <name>pyridoxal 5'-phosphate</name>
        <dbReference type="ChEBI" id="CHEBI:597326"/>
    </cofactor>
</comment>
<accession>A0A8J2WR20</accession>
<dbReference type="AlphaFoldDB" id="A0A8J2WR20"/>
<feature type="compositionally biased region" description="Polar residues" evidence="3">
    <location>
        <begin position="58"/>
        <end position="86"/>
    </location>
</feature>
<dbReference type="GO" id="GO:0005777">
    <property type="term" value="C:peroxisome"/>
    <property type="evidence" value="ECO:0007669"/>
    <property type="project" value="TreeGrafter"/>
</dbReference>
<evidence type="ECO:0000259" key="4">
    <source>
        <dbReference type="Pfam" id="PF00266"/>
    </source>
</evidence>
<evidence type="ECO:0000313" key="5">
    <source>
        <dbReference type="EMBL" id="CAH0377186.1"/>
    </source>
</evidence>
<dbReference type="GO" id="GO:0019265">
    <property type="term" value="P:glycine biosynthetic process, by transamination of glyoxylate"/>
    <property type="evidence" value="ECO:0007669"/>
    <property type="project" value="TreeGrafter"/>
</dbReference>
<keyword evidence="2" id="KW-0663">Pyridoxal phosphate</keyword>
<dbReference type="PANTHER" id="PTHR21152:SF40">
    <property type="entry name" value="ALANINE--GLYOXYLATE AMINOTRANSFERASE"/>
    <property type="match status" value="1"/>
</dbReference>
<keyword evidence="6" id="KW-1185">Reference proteome</keyword>
<evidence type="ECO:0000256" key="1">
    <source>
        <dbReference type="ARBA" id="ARBA00001933"/>
    </source>
</evidence>
<dbReference type="EMBL" id="CAKKNE010000005">
    <property type="protein sequence ID" value="CAH0377186.1"/>
    <property type="molecule type" value="Genomic_DNA"/>
</dbReference>
<dbReference type="InterPro" id="IPR000192">
    <property type="entry name" value="Aminotrans_V_dom"/>
</dbReference>
<dbReference type="SUPFAM" id="SSF53383">
    <property type="entry name" value="PLP-dependent transferases"/>
    <property type="match status" value="1"/>
</dbReference>
<dbReference type="Pfam" id="PF00266">
    <property type="entry name" value="Aminotran_5"/>
    <property type="match status" value="1"/>
</dbReference>
<feature type="region of interest" description="Disordered" evidence="3">
    <location>
        <begin position="1"/>
        <end position="92"/>
    </location>
</feature>
<organism evidence="5 6">
    <name type="scientific">Pelagomonas calceolata</name>
    <dbReference type="NCBI Taxonomy" id="35677"/>
    <lineage>
        <taxon>Eukaryota</taxon>
        <taxon>Sar</taxon>
        <taxon>Stramenopiles</taxon>
        <taxon>Ochrophyta</taxon>
        <taxon>Pelagophyceae</taxon>
        <taxon>Pelagomonadales</taxon>
        <taxon>Pelagomonadaceae</taxon>
        <taxon>Pelagomonas</taxon>
    </lineage>
</organism>
<proteinExistence type="predicted"/>
<gene>
    <name evidence="5" type="ORF">PECAL_5P17550</name>
</gene>
<dbReference type="Proteomes" id="UP000789595">
    <property type="component" value="Unassembled WGS sequence"/>
</dbReference>
<dbReference type="InterPro" id="IPR015421">
    <property type="entry name" value="PyrdxlP-dep_Trfase_major"/>
</dbReference>
<dbReference type="InterPro" id="IPR015424">
    <property type="entry name" value="PyrdxlP-dep_Trfase"/>
</dbReference>
<evidence type="ECO:0000313" key="6">
    <source>
        <dbReference type="Proteomes" id="UP000789595"/>
    </source>
</evidence>
<evidence type="ECO:0000256" key="3">
    <source>
        <dbReference type="SAM" id="MobiDB-lite"/>
    </source>
</evidence>
<dbReference type="Gene3D" id="3.90.1150.10">
    <property type="entry name" value="Aspartate Aminotransferase, domain 1"/>
    <property type="match status" value="1"/>
</dbReference>
<dbReference type="InterPro" id="IPR015422">
    <property type="entry name" value="PyrdxlP-dep_Trfase_small"/>
</dbReference>
<feature type="compositionally biased region" description="Low complexity" evidence="3">
    <location>
        <begin position="1"/>
        <end position="21"/>
    </location>
</feature>
<dbReference type="OrthoDB" id="7403325at2759"/>
<feature type="domain" description="Aminotransferase class V" evidence="4">
    <location>
        <begin position="82"/>
        <end position="383"/>
    </location>
</feature>
<dbReference type="GO" id="GO:0004760">
    <property type="term" value="F:L-serine-pyruvate transaminase activity"/>
    <property type="evidence" value="ECO:0007669"/>
    <property type="project" value="TreeGrafter"/>
</dbReference>
<evidence type="ECO:0000256" key="2">
    <source>
        <dbReference type="ARBA" id="ARBA00022898"/>
    </source>
</evidence>